<comment type="caution">
    <text evidence="4">The sequence shown here is derived from an EMBL/GenBank/DDBJ whole genome shotgun (WGS) entry which is preliminary data.</text>
</comment>
<feature type="domain" description="CCHC-type" evidence="3">
    <location>
        <begin position="110"/>
        <end position="125"/>
    </location>
</feature>
<dbReference type="InterPro" id="IPR054722">
    <property type="entry name" value="PolX-like_BBD"/>
</dbReference>
<dbReference type="GO" id="GO:0008270">
    <property type="term" value="F:zinc ion binding"/>
    <property type="evidence" value="ECO:0007669"/>
    <property type="project" value="UniProtKB-KW"/>
</dbReference>
<evidence type="ECO:0000313" key="4">
    <source>
        <dbReference type="EMBL" id="CDO51854.1"/>
    </source>
</evidence>
<dbReference type="Proteomes" id="UP000242525">
    <property type="component" value="Unassembled WGS sequence"/>
</dbReference>
<accession>A0A0J9X415</accession>
<evidence type="ECO:0000259" key="3">
    <source>
        <dbReference type="PROSITE" id="PS50158"/>
    </source>
</evidence>
<sequence>MPVFPVADDDKFNYKPSEKGKMGFAFYMFKHDFDGWFPPKILEVFNGGEFTIKTVNSEELLKQKRMLLGNIAIEVADDNNPIDPGRWEITPITNRYLLEYYITSDRAQDRCYCCSLRGHIKKNCPVLFAVTNNRYPLPKEAANDTPVKSKTKRMRVHKTKNERKAIKPQDDLRPTPSDSRWPNDNPRFTINWQFSDQLKSSITTNRNIFSSFTPVKNKRIILNNSTTGGGTSSFLTPNKTFALLGHGTVPVVLIDPYTTREMKLILKNVLYVPDLGCNIFTMSEFFKRGYSFSMDHKGASTTYNNEKFYLAKMIPGEPYQCTTQVRCS</sequence>
<dbReference type="InterPro" id="IPR001878">
    <property type="entry name" value="Znf_CCHC"/>
</dbReference>
<protein>
    <recommendedName>
        <fullName evidence="3">CCHC-type domain-containing protein</fullName>
    </recommendedName>
</protein>
<dbReference type="AlphaFoldDB" id="A0A0J9X415"/>
<gene>
    <name evidence="4" type="ORF">BN980_GECA02s02012g</name>
</gene>
<evidence type="ECO:0000256" key="2">
    <source>
        <dbReference type="SAM" id="MobiDB-lite"/>
    </source>
</evidence>
<dbReference type="SUPFAM" id="SSF57756">
    <property type="entry name" value="Retrovirus zinc finger-like domains"/>
    <property type="match status" value="1"/>
</dbReference>
<dbReference type="PROSITE" id="PS50158">
    <property type="entry name" value="ZF_CCHC"/>
    <property type="match status" value="1"/>
</dbReference>
<dbReference type="OrthoDB" id="4232400at2759"/>
<dbReference type="Pfam" id="PF22936">
    <property type="entry name" value="Pol_BBD"/>
    <property type="match status" value="1"/>
</dbReference>
<dbReference type="InterPro" id="IPR036875">
    <property type="entry name" value="Znf_CCHC_sf"/>
</dbReference>
<evidence type="ECO:0000313" key="5">
    <source>
        <dbReference type="Proteomes" id="UP000242525"/>
    </source>
</evidence>
<organism evidence="4 5">
    <name type="scientific">Geotrichum candidum</name>
    <name type="common">Oospora lactis</name>
    <name type="synonym">Dipodascus geotrichum</name>
    <dbReference type="NCBI Taxonomy" id="1173061"/>
    <lineage>
        <taxon>Eukaryota</taxon>
        <taxon>Fungi</taxon>
        <taxon>Dikarya</taxon>
        <taxon>Ascomycota</taxon>
        <taxon>Saccharomycotina</taxon>
        <taxon>Dipodascomycetes</taxon>
        <taxon>Dipodascales</taxon>
        <taxon>Dipodascaceae</taxon>
        <taxon>Geotrichum</taxon>
    </lineage>
</organism>
<keyword evidence="1" id="KW-0479">Metal-binding</keyword>
<dbReference type="GO" id="GO:0003676">
    <property type="term" value="F:nucleic acid binding"/>
    <property type="evidence" value="ECO:0007669"/>
    <property type="project" value="InterPro"/>
</dbReference>
<feature type="compositionally biased region" description="Basic residues" evidence="2">
    <location>
        <begin position="149"/>
        <end position="161"/>
    </location>
</feature>
<evidence type="ECO:0000256" key="1">
    <source>
        <dbReference type="PROSITE-ProRule" id="PRU00047"/>
    </source>
</evidence>
<reference evidence="4" key="1">
    <citation type="submission" date="2014-03" db="EMBL/GenBank/DDBJ databases">
        <authorList>
            <person name="Casaregola S."/>
        </authorList>
    </citation>
    <scope>NUCLEOTIDE SEQUENCE [LARGE SCALE GENOMIC DNA]</scope>
    <source>
        <strain evidence="4">CLIB 918</strain>
    </source>
</reference>
<keyword evidence="1" id="KW-0863">Zinc-finger</keyword>
<keyword evidence="5" id="KW-1185">Reference proteome</keyword>
<dbReference type="EMBL" id="CCBN010000002">
    <property type="protein sequence ID" value="CDO51854.1"/>
    <property type="molecule type" value="Genomic_DNA"/>
</dbReference>
<feature type="region of interest" description="Disordered" evidence="2">
    <location>
        <begin position="140"/>
        <end position="180"/>
    </location>
</feature>
<feature type="compositionally biased region" description="Basic and acidic residues" evidence="2">
    <location>
        <begin position="162"/>
        <end position="173"/>
    </location>
</feature>
<name>A0A0J9X415_GEOCN</name>
<proteinExistence type="predicted"/>
<keyword evidence="1" id="KW-0862">Zinc</keyword>